<evidence type="ECO:0000313" key="1">
    <source>
        <dbReference type="EMBL" id="CEG03130.1"/>
    </source>
</evidence>
<name>A0A096PDJ8_9HYPO</name>
<reference evidence="1" key="1">
    <citation type="submission" date="2013-05" db="EMBL/GenBank/DDBJ databases">
        <title>Draft genome sequences of six wheat associated Fusarium spp. isolates.</title>
        <authorList>
            <person name="Moolhuijzen P.M."/>
            <person name="Manners J.M."/>
            <person name="Wilcox S."/>
            <person name="Bellgard M.I."/>
            <person name="Gardiner D.M."/>
        </authorList>
    </citation>
    <scope>NUCLEOTIDE SEQUENCE</scope>
    <source>
        <strain evidence="1">CS5907</strain>
        <strain evidence="1">CS5907</strain>
    </source>
</reference>
<protein>
    <submittedName>
        <fullName evidence="1">WGS project CBMG000000000 data, contig CS5907-c000012</fullName>
    </submittedName>
</protein>
<accession>A0A096PDJ8</accession>
<proteinExistence type="predicted"/>
<dbReference type="AlphaFoldDB" id="A0A096PDJ8"/>
<gene>
    <name evidence="1" type="ORF">BN851_0000610</name>
</gene>
<dbReference type="EMBL" id="CBMG010000012">
    <property type="protein sequence ID" value="CEG03130.1"/>
    <property type="molecule type" value="Genomic_DNA"/>
</dbReference>
<comment type="caution">
    <text evidence="1">The sequence shown here is derived from an EMBL/GenBank/DDBJ whole genome shotgun (WGS) entry which is preliminary data.</text>
</comment>
<sequence>MVPERALFGAQERLVPLDDSSAQQWVIPKFSSPCNLTSSPLSPPSPMTSEWVPAHHHRPPPPMILRTMLFSSLQRLKTRWRSLHQRPIGPDAAPLPPVCHA</sequence>
<organism evidence="1">
    <name type="scientific">Fusarium acuminatum CS5907</name>
    <dbReference type="NCBI Taxonomy" id="1318461"/>
    <lineage>
        <taxon>Eukaryota</taxon>
        <taxon>Fungi</taxon>
        <taxon>Dikarya</taxon>
        <taxon>Ascomycota</taxon>
        <taxon>Pezizomycotina</taxon>
        <taxon>Sordariomycetes</taxon>
        <taxon>Hypocreomycetidae</taxon>
        <taxon>Hypocreales</taxon>
        <taxon>Nectriaceae</taxon>
        <taxon>Fusarium</taxon>
        <taxon>Fusarium tricinctum species complex</taxon>
    </lineage>
</organism>